<feature type="compositionally biased region" description="Low complexity" evidence="1">
    <location>
        <begin position="80"/>
        <end position="94"/>
    </location>
</feature>
<feature type="region of interest" description="Disordered" evidence="1">
    <location>
        <begin position="80"/>
        <end position="100"/>
    </location>
</feature>
<keyword evidence="3" id="KW-1185">Reference proteome</keyword>
<name>A0AAW2G1P4_9HYME</name>
<protein>
    <submittedName>
        <fullName evidence="2">Uncharacterized protein</fullName>
    </submittedName>
</protein>
<dbReference type="Proteomes" id="UP001430953">
    <property type="component" value="Unassembled WGS sequence"/>
</dbReference>
<comment type="caution">
    <text evidence="2">The sequence shown here is derived from an EMBL/GenBank/DDBJ whole genome shotgun (WGS) entry which is preliminary data.</text>
</comment>
<accession>A0AAW2G1P4</accession>
<evidence type="ECO:0000313" key="2">
    <source>
        <dbReference type="EMBL" id="KAL0120974.1"/>
    </source>
</evidence>
<proteinExistence type="predicted"/>
<gene>
    <name evidence="2" type="ORF">PUN28_008592</name>
</gene>
<dbReference type="AlphaFoldDB" id="A0AAW2G1P4"/>
<sequence length="195" mass="21559">MVTREKDARGAITGTLSTRYRYALFDHSTLDNALSRTEYFISNDRVPGPKLRSKSVPYPAKILRDAAKYFQVSLELLTTGGPRRGAPGSRGPRSNEVAGPAEALFGSSGRYRAPSRSRVFSPLLHNPQPTHARVIVAKIRRRAISLACTRNIGLREKMRRIFSVYNNEANAPLSSTLPPAVRARARYTPAGYSSK</sequence>
<dbReference type="EMBL" id="JADYXP020000007">
    <property type="protein sequence ID" value="KAL0120974.1"/>
    <property type="molecule type" value="Genomic_DNA"/>
</dbReference>
<organism evidence="2 3">
    <name type="scientific">Cardiocondyla obscurior</name>
    <dbReference type="NCBI Taxonomy" id="286306"/>
    <lineage>
        <taxon>Eukaryota</taxon>
        <taxon>Metazoa</taxon>
        <taxon>Ecdysozoa</taxon>
        <taxon>Arthropoda</taxon>
        <taxon>Hexapoda</taxon>
        <taxon>Insecta</taxon>
        <taxon>Pterygota</taxon>
        <taxon>Neoptera</taxon>
        <taxon>Endopterygota</taxon>
        <taxon>Hymenoptera</taxon>
        <taxon>Apocrita</taxon>
        <taxon>Aculeata</taxon>
        <taxon>Formicoidea</taxon>
        <taxon>Formicidae</taxon>
        <taxon>Myrmicinae</taxon>
        <taxon>Cardiocondyla</taxon>
    </lineage>
</organism>
<evidence type="ECO:0000313" key="3">
    <source>
        <dbReference type="Proteomes" id="UP001430953"/>
    </source>
</evidence>
<reference evidence="2 3" key="1">
    <citation type="submission" date="2023-03" db="EMBL/GenBank/DDBJ databases">
        <title>High recombination rates correlate with genetic variation in Cardiocondyla obscurior ants.</title>
        <authorList>
            <person name="Errbii M."/>
        </authorList>
    </citation>
    <scope>NUCLEOTIDE SEQUENCE [LARGE SCALE GENOMIC DNA]</scope>
    <source>
        <strain evidence="2">Alpha-2009</strain>
        <tissue evidence="2">Whole body</tissue>
    </source>
</reference>
<evidence type="ECO:0000256" key="1">
    <source>
        <dbReference type="SAM" id="MobiDB-lite"/>
    </source>
</evidence>